<proteinExistence type="predicted"/>
<keyword evidence="2" id="KW-1185">Reference proteome</keyword>
<dbReference type="Pfam" id="PF08747">
    <property type="entry name" value="BrxB"/>
    <property type="match status" value="1"/>
</dbReference>
<evidence type="ECO:0000313" key="1">
    <source>
        <dbReference type="EMBL" id="SEM84129.1"/>
    </source>
</evidence>
<gene>
    <name evidence="1" type="ORF">SAMN05444354_12436</name>
</gene>
<evidence type="ECO:0008006" key="3">
    <source>
        <dbReference type="Google" id="ProtNLM"/>
    </source>
</evidence>
<accession>A0A1H8BNM8</accession>
<protein>
    <recommendedName>
        <fullName evidence="3">DUF1788 domain-containing protein</fullName>
    </recommendedName>
</protein>
<sequence>MSSLDSTFAELRVKLQSIDRVSPTHIDPFFHFVHAPEETAALVDRIRRWKASLQSDGWKVRVVSLAEEMWRVIDESGRWEDWREVEADAEPAQAITAVADTLRTKQGLGQGGLAKAILDVVSDDTPDRLVLLTDAALLHPFFRVRVIEEVVHDRVRAPTVLFYPGSRAGEFGLRFLGIYPEDPNYRSNIVGGER</sequence>
<dbReference type="RefSeq" id="WP_075010320.1">
    <property type="nucleotide sequence ID" value="NZ_FOAP01000024.1"/>
</dbReference>
<name>A0A1H8BNM8_STIAU</name>
<evidence type="ECO:0000313" key="2">
    <source>
        <dbReference type="Proteomes" id="UP000182719"/>
    </source>
</evidence>
<reference evidence="2" key="1">
    <citation type="submission" date="2016-10" db="EMBL/GenBank/DDBJ databases">
        <authorList>
            <person name="Varghese N."/>
            <person name="Submissions S."/>
        </authorList>
    </citation>
    <scope>NUCLEOTIDE SEQUENCE [LARGE SCALE GENOMIC DNA]</scope>
    <source>
        <strain evidence="2">DSM 17044</strain>
    </source>
</reference>
<dbReference type="InterPro" id="IPR014858">
    <property type="entry name" value="BrxB"/>
</dbReference>
<dbReference type="Proteomes" id="UP000182719">
    <property type="component" value="Unassembled WGS sequence"/>
</dbReference>
<organism evidence="1 2">
    <name type="scientific">Stigmatella aurantiaca</name>
    <dbReference type="NCBI Taxonomy" id="41"/>
    <lineage>
        <taxon>Bacteria</taxon>
        <taxon>Pseudomonadati</taxon>
        <taxon>Myxococcota</taxon>
        <taxon>Myxococcia</taxon>
        <taxon>Myxococcales</taxon>
        <taxon>Cystobacterineae</taxon>
        <taxon>Archangiaceae</taxon>
        <taxon>Stigmatella</taxon>
    </lineage>
</organism>
<dbReference type="EMBL" id="FOAP01000024">
    <property type="protein sequence ID" value="SEM84129.1"/>
    <property type="molecule type" value="Genomic_DNA"/>
</dbReference>
<dbReference type="AlphaFoldDB" id="A0A1H8BNM8"/>